<gene>
    <name evidence="1" type="ORF">SFH28_02060</name>
</gene>
<dbReference type="AlphaFoldDB" id="A0AAP6ELU1"/>
<reference evidence="1" key="1">
    <citation type="submission" date="2023-11" db="EMBL/GenBank/DDBJ databases">
        <title>Streptococcus anginosus urogential strains.</title>
        <authorList>
            <person name="Appleberry H."/>
            <person name="Garcia-Israel J."/>
            <person name="Wolfe A."/>
            <person name="Putonti C."/>
        </authorList>
    </citation>
    <scope>NUCLEOTIDE SEQUENCE</scope>
    <source>
        <strain evidence="1">UMB1758</strain>
    </source>
</reference>
<sequence>MKSIIGNEEIIIHVYDKASMKNFGDFNLFVNRSISDKLVKLLSDVGVSVKYDNGNTAYDIYKINSFLRHLYFIFVELKDGEKKFCQIVSFLLLNKGLLYDDKTDGFRLFKSIEIEVNF</sequence>
<evidence type="ECO:0000313" key="1">
    <source>
        <dbReference type="EMBL" id="MDX5039648.1"/>
    </source>
</evidence>
<accession>A0AAP6ELU1</accession>
<comment type="caution">
    <text evidence="1">The sequence shown here is derived from an EMBL/GenBank/DDBJ whole genome shotgun (WGS) entry which is preliminary data.</text>
</comment>
<proteinExistence type="predicted"/>
<name>A0AAP6ELU1_STRAP</name>
<dbReference type="RefSeq" id="WP_020999750.1">
    <property type="nucleotide sequence ID" value="NZ_JAUUIM010000002.1"/>
</dbReference>
<dbReference type="EMBL" id="JAWWVP010000002">
    <property type="protein sequence ID" value="MDX5039648.1"/>
    <property type="molecule type" value="Genomic_DNA"/>
</dbReference>
<organism evidence="1">
    <name type="scientific">Streptococcus anginosus</name>
    <dbReference type="NCBI Taxonomy" id="1328"/>
    <lineage>
        <taxon>Bacteria</taxon>
        <taxon>Bacillati</taxon>
        <taxon>Bacillota</taxon>
        <taxon>Bacilli</taxon>
        <taxon>Lactobacillales</taxon>
        <taxon>Streptococcaceae</taxon>
        <taxon>Streptococcus</taxon>
        <taxon>Streptococcus anginosus group</taxon>
    </lineage>
</organism>
<protein>
    <submittedName>
        <fullName evidence="1">Uncharacterized protein</fullName>
    </submittedName>
</protein>